<dbReference type="AlphaFoldDB" id="A0A7J5UN98"/>
<dbReference type="CDD" id="cd00060">
    <property type="entry name" value="FHA"/>
    <property type="match status" value="1"/>
</dbReference>
<evidence type="ECO:0000313" key="5">
    <source>
        <dbReference type="Proteomes" id="UP000451860"/>
    </source>
</evidence>
<evidence type="ECO:0000259" key="3">
    <source>
        <dbReference type="PROSITE" id="PS50006"/>
    </source>
</evidence>
<dbReference type="Gene3D" id="2.60.200.20">
    <property type="match status" value="1"/>
</dbReference>
<feature type="domain" description="FHA" evidence="3">
    <location>
        <begin position="44"/>
        <end position="90"/>
    </location>
</feature>
<dbReference type="InterPro" id="IPR008984">
    <property type="entry name" value="SMAD_FHA_dom_sf"/>
</dbReference>
<feature type="compositionally biased region" description="Basic residues" evidence="2">
    <location>
        <begin position="66"/>
        <end position="76"/>
    </location>
</feature>
<protein>
    <submittedName>
        <fullName evidence="4">FHA domain-containing protein</fullName>
    </submittedName>
</protein>
<evidence type="ECO:0000256" key="2">
    <source>
        <dbReference type="SAM" id="MobiDB-lite"/>
    </source>
</evidence>
<dbReference type="Pfam" id="PF00498">
    <property type="entry name" value="FHA"/>
    <property type="match status" value="1"/>
</dbReference>
<dbReference type="OrthoDB" id="9807790at2"/>
<dbReference type="PROSITE" id="PS50006">
    <property type="entry name" value="FHA_DOMAIN"/>
    <property type="match status" value="1"/>
</dbReference>
<reference evidence="4 5" key="1">
    <citation type="submission" date="2019-10" db="EMBL/GenBank/DDBJ databases">
        <title>Georgenia wutianyii sp. nov. and Georgenia yuyongxinii sp. nov. isolated from plateau pika (Ochotona curzoniae) in the Qinghai-Tibet plateau of China.</title>
        <authorList>
            <person name="Tian Z."/>
        </authorList>
    </citation>
    <scope>NUCLEOTIDE SEQUENCE [LARGE SCALE GENOMIC DNA]</scope>
    <source>
        <strain evidence="4 5">DSM 21501</strain>
    </source>
</reference>
<feature type="non-terminal residue" evidence="4">
    <location>
        <position position="112"/>
    </location>
</feature>
<name>A0A7J5UN98_9MICO</name>
<evidence type="ECO:0000256" key="1">
    <source>
        <dbReference type="ARBA" id="ARBA00022553"/>
    </source>
</evidence>
<dbReference type="Proteomes" id="UP000451860">
    <property type="component" value="Unassembled WGS sequence"/>
</dbReference>
<comment type="caution">
    <text evidence="4">The sequence shown here is derived from an EMBL/GenBank/DDBJ whole genome shotgun (WGS) entry which is preliminary data.</text>
</comment>
<keyword evidence="5" id="KW-1185">Reference proteome</keyword>
<keyword evidence="1" id="KW-0597">Phosphoprotein</keyword>
<evidence type="ECO:0000313" key="4">
    <source>
        <dbReference type="EMBL" id="KAE8763721.1"/>
    </source>
</evidence>
<feature type="compositionally biased region" description="Basic residues" evidence="2">
    <location>
        <begin position="94"/>
        <end position="112"/>
    </location>
</feature>
<dbReference type="SUPFAM" id="SSF49879">
    <property type="entry name" value="SMAD/FHA domain"/>
    <property type="match status" value="1"/>
</dbReference>
<dbReference type="EMBL" id="WHJE01000059">
    <property type="protein sequence ID" value="KAE8763721.1"/>
    <property type="molecule type" value="Genomic_DNA"/>
</dbReference>
<feature type="region of interest" description="Disordered" evidence="2">
    <location>
        <begin position="54"/>
        <end position="112"/>
    </location>
</feature>
<sequence>MAGVRSDARGGDGDAAGREGLATATLRAAWHLAVVGGPDTGWCLPLGPDATTIGRGGGTLTDPSVSRRHLQARTRRGGVQVRDAGSANGTRWRPPGRLRPARRLGRRWRTVP</sequence>
<dbReference type="InterPro" id="IPR000253">
    <property type="entry name" value="FHA_dom"/>
</dbReference>
<proteinExistence type="predicted"/>
<organism evidence="4 5">
    <name type="scientific">Georgenia thermotolerans</name>
    <dbReference type="NCBI Taxonomy" id="527326"/>
    <lineage>
        <taxon>Bacteria</taxon>
        <taxon>Bacillati</taxon>
        <taxon>Actinomycetota</taxon>
        <taxon>Actinomycetes</taxon>
        <taxon>Micrococcales</taxon>
        <taxon>Bogoriellaceae</taxon>
        <taxon>Georgenia</taxon>
    </lineage>
</organism>
<gene>
    <name evidence="4" type="ORF">GB883_12660</name>
</gene>
<accession>A0A7J5UN98</accession>